<dbReference type="PANTHER" id="PTHR33646">
    <property type="entry name" value="GB|AAF00631.1"/>
    <property type="match status" value="1"/>
</dbReference>
<dbReference type="OrthoDB" id="1931521at2759"/>
<evidence type="ECO:0000313" key="4">
    <source>
        <dbReference type="EMBL" id="KAE8681264.1"/>
    </source>
</evidence>
<evidence type="ECO:0000256" key="2">
    <source>
        <dbReference type="SAM" id="Phobius"/>
    </source>
</evidence>
<keyword evidence="2" id="KW-0472">Membrane</keyword>
<feature type="transmembrane region" description="Helical" evidence="2">
    <location>
        <begin position="280"/>
        <end position="300"/>
    </location>
</feature>
<feature type="region of interest" description="Disordered" evidence="1">
    <location>
        <begin position="212"/>
        <end position="242"/>
    </location>
</feature>
<keyword evidence="2" id="KW-0812">Transmembrane</keyword>
<feature type="domain" description="DUF6821" evidence="3">
    <location>
        <begin position="246"/>
        <end position="345"/>
    </location>
</feature>
<protein>
    <submittedName>
        <fullName evidence="4">O-acyltransferase WSD1-like</fullName>
    </submittedName>
</protein>
<dbReference type="InterPro" id="IPR045883">
    <property type="entry name" value="At4g13530-like"/>
</dbReference>
<name>A0A6A2YPH6_HIBSY</name>
<dbReference type="PANTHER" id="PTHR33646:SF6">
    <property type="entry name" value="TRANSMEMBRANE PROTEIN"/>
    <property type="match status" value="1"/>
</dbReference>
<feature type="compositionally biased region" description="Basic and acidic residues" evidence="1">
    <location>
        <begin position="91"/>
        <end position="104"/>
    </location>
</feature>
<comment type="caution">
    <text evidence="4">The sequence shown here is derived from an EMBL/GenBank/DDBJ whole genome shotgun (WGS) entry which is preliminary data.</text>
</comment>
<feature type="compositionally biased region" description="Polar residues" evidence="1">
    <location>
        <begin position="220"/>
        <end position="238"/>
    </location>
</feature>
<keyword evidence="2" id="KW-1133">Transmembrane helix</keyword>
<organism evidence="4 5">
    <name type="scientific">Hibiscus syriacus</name>
    <name type="common">Rose of Sharon</name>
    <dbReference type="NCBI Taxonomy" id="106335"/>
    <lineage>
        <taxon>Eukaryota</taxon>
        <taxon>Viridiplantae</taxon>
        <taxon>Streptophyta</taxon>
        <taxon>Embryophyta</taxon>
        <taxon>Tracheophyta</taxon>
        <taxon>Spermatophyta</taxon>
        <taxon>Magnoliopsida</taxon>
        <taxon>eudicotyledons</taxon>
        <taxon>Gunneridae</taxon>
        <taxon>Pentapetalae</taxon>
        <taxon>rosids</taxon>
        <taxon>malvids</taxon>
        <taxon>Malvales</taxon>
        <taxon>Malvaceae</taxon>
        <taxon>Malvoideae</taxon>
        <taxon>Hibiscus</taxon>
    </lineage>
</organism>
<dbReference type="EMBL" id="VEPZ02001310">
    <property type="protein sequence ID" value="KAE8681264.1"/>
    <property type="molecule type" value="Genomic_DNA"/>
</dbReference>
<dbReference type="Proteomes" id="UP000436088">
    <property type="component" value="Unassembled WGS sequence"/>
</dbReference>
<feature type="region of interest" description="Disordered" evidence="1">
    <location>
        <begin position="1"/>
        <end position="36"/>
    </location>
</feature>
<reference evidence="4" key="1">
    <citation type="submission" date="2019-09" db="EMBL/GenBank/DDBJ databases">
        <title>Draft genome information of white flower Hibiscus syriacus.</title>
        <authorList>
            <person name="Kim Y.-M."/>
        </authorList>
    </citation>
    <scope>NUCLEOTIDE SEQUENCE [LARGE SCALE GENOMIC DNA]</scope>
    <source>
        <strain evidence="4">YM2019G1</strain>
    </source>
</reference>
<feature type="region of interest" description="Disordered" evidence="1">
    <location>
        <begin position="57"/>
        <end position="104"/>
    </location>
</feature>
<dbReference type="AlphaFoldDB" id="A0A6A2YPH6"/>
<proteinExistence type="predicted"/>
<gene>
    <name evidence="4" type="ORF">F3Y22_tig00111332pilonHSYRG00063</name>
</gene>
<dbReference type="GO" id="GO:0016746">
    <property type="term" value="F:acyltransferase activity"/>
    <property type="evidence" value="ECO:0007669"/>
    <property type="project" value="UniProtKB-KW"/>
</dbReference>
<evidence type="ECO:0000256" key="1">
    <source>
        <dbReference type="SAM" id="MobiDB-lite"/>
    </source>
</evidence>
<evidence type="ECO:0000313" key="5">
    <source>
        <dbReference type="Proteomes" id="UP000436088"/>
    </source>
</evidence>
<feature type="compositionally biased region" description="Polar residues" evidence="1">
    <location>
        <begin position="16"/>
        <end position="31"/>
    </location>
</feature>
<keyword evidence="5" id="KW-1185">Reference proteome</keyword>
<sequence length="362" mass="40404">MEGELLDWEVLHSSDSESNSIIANSPESRNLGNIAGDTEGMIRSDYFSLDNQSMYAKEGDVSEEGSIESDNPSWIDPKPVTQYRRNNSGDFRSDSGSDRSGDRKLSDLVVKKDLEFAENEKAPDLFQGIEKAEAKIDEMVTCKPAGTKFSEFDRTKELGFGEFGDIQDQDKDLGKFWPDSGGDGLISMKLQDIEKEAGIEFSDFIEKGAELENSDELEDGNNSTLNSEVGDGNTNGNEGPTVDEMKMHAKSVNEGDKKKVAWWKVPFELLRYCFLRVSPAWSFSVAAAVMGFVILGRRLYKMKRKSSSLQIKVTLDDKKVSQFMTRGDRLNEAFSVVRRVPIIRPSLPTTTGLNPWPAMSLR</sequence>
<evidence type="ECO:0000259" key="3">
    <source>
        <dbReference type="Pfam" id="PF20705"/>
    </source>
</evidence>
<dbReference type="Pfam" id="PF20705">
    <property type="entry name" value="DUF6821"/>
    <property type="match status" value="1"/>
</dbReference>
<dbReference type="InterPro" id="IPR049224">
    <property type="entry name" value="DUF6821"/>
</dbReference>
<accession>A0A6A2YPH6</accession>